<feature type="compositionally biased region" description="Low complexity" evidence="11">
    <location>
        <begin position="1417"/>
        <end position="1426"/>
    </location>
</feature>
<keyword evidence="9" id="KW-0675">Receptor</keyword>
<evidence type="ECO:0000313" key="14">
    <source>
        <dbReference type="EMBL" id="CAL8103662.1"/>
    </source>
</evidence>
<evidence type="ECO:0000256" key="10">
    <source>
        <dbReference type="ARBA" id="ARBA00023180"/>
    </source>
</evidence>
<dbReference type="SMART" id="SM00369">
    <property type="entry name" value="LRR_TYP"/>
    <property type="match status" value="22"/>
</dbReference>
<feature type="compositionally biased region" description="Basic residues" evidence="11">
    <location>
        <begin position="1427"/>
        <end position="1436"/>
    </location>
</feature>
<dbReference type="SMART" id="SM00364">
    <property type="entry name" value="LRR_BAC"/>
    <property type="match status" value="8"/>
</dbReference>
<keyword evidence="10" id="KW-0325">Glycoprotein</keyword>
<dbReference type="Pfam" id="PF01582">
    <property type="entry name" value="TIR"/>
    <property type="match status" value="1"/>
</dbReference>
<evidence type="ECO:0000256" key="5">
    <source>
        <dbReference type="ARBA" id="ARBA00022729"/>
    </source>
</evidence>
<keyword evidence="7 12" id="KW-1133">Transmembrane helix</keyword>
<keyword evidence="4 12" id="KW-0812">Transmembrane</keyword>
<keyword evidence="3" id="KW-0433">Leucine-rich repeat</keyword>
<keyword evidence="8 12" id="KW-0472">Membrane</keyword>
<dbReference type="SUPFAM" id="SSF52047">
    <property type="entry name" value="RNI-like"/>
    <property type="match status" value="1"/>
</dbReference>
<evidence type="ECO:0000313" key="15">
    <source>
        <dbReference type="Proteomes" id="UP001642540"/>
    </source>
</evidence>
<evidence type="ECO:0000256" key="9">
    <source>
        <dbReference type="ARBA" id="ARBA00023170"/>
    </source>
</evidence>
<feature type="transmembrane region" description="Helical" evidence="12">
    <location>
        <begin position="1122"/>
        <end position="1144"/>
    </location>
</feature>
<dbReference type="InterPro" id="IPR000157">
    <property type="entry name" value="TIR_dom"/>
</dbReference>
<evidence type="ECO:0000259" key="13">
    <source>
        <dbReference type="PROSITE" id="PS50104"/>
    </source>
</evidence>
<evidence type="ECO:0000256" key="12">
    <source>
        <dbReference type="SAM" id="Phobius"/>
    </source>
</evidence>
<dbReference type="SMART" id="SM00365">
    <property type="entry name" value="LRR_SD22"/>
    <property type="match status" value="10"/>
</dbReference>
<dbReference type="Gene3D" id="3.40.50.10140">
    <property type="entry name" value="Toll/interleukin-1 receptor homology (TIR) domain"/>
    <property type="match status" value="1"/>
</dbReference>
<keyword evidence="5" id="KW-0732">Signal</keyword>
<name>A0ABP1QJX8_9HEXA</name>
<evidence type="ECO:0000256" key="1">
    <source>
        <dbReference type="ARBA" id="ARBA00004167"/>
    </source>
</evidence>
<evidence type="ECO:0000256" key="6">
    <source>
        <dbReference type="ARBA" id="ARBA00022737"/>
    </source>
</evidence>
<feature type="compositionally biased region" description="Pro residues" evidence="11">
    <location>
        <begin position="1478"/>
        <end position="1506"/>
    </location>
</feature>
<feature type="compositionally biased region" description="Low complexity" evidence="11">
    <location>
        <begin position="1445"/>
        <end position="1471"/>
    </location>
</feature>
<comment type="similarity">
    <text evidence="2">Belongs to the Toll-like receptor family.</text>
</comment>
<evidence type="ECO:0000256" key="8">
    <source>
        <dbReference type="ARBA" id="ARBA00023136"/>
    </source>
</evidence>
<gene>
    <name evidence="14" type="ORF">ODALV1_LOCUS11517</name>
</gene>
<evidence type="ECO:0000256" key="11">
    <source>
        <dbReference type="SAM" id="MobiDB-lite"/>
    </source>
</evidence>
<protein>
    <recommendedName>
        <fullName evidence="13">TIR domain-containing protein</fullName>
    </recommendedName>
</protein>
<feature type="transmembrane region" description="Helical" evidence="12">
    <location>
        <begin position="44"/>
        <end position="63"/>
    </location>
</feature>
<proteinExistence type="inferred from homology"/>
<sequence length="1506" mass="166321">MACHGHLDRLLGIFQESISPSSSSSSPRKNAHPRRLLLSADRSLIYILFAPTTLIFSCLLLLLTSSTPVSGKYLEDCEKVSLLPGSSSDVSLSCKLRTINSEFDKTNFSSLSGDSIVSLMLECSNVLFYQSSLQAGSLAHLTRLQNLHIEHCKLSRLSPGVFSGLNLLKNLTIRTHNTAWPALSLDIASGVFSQLSQLEKIDISANNIWTFPDQLFCHTKSLEHLNVSLNRLQDISDLGFREREDKSSGNGSNINLSSSSLPHPNSRLPGFIISGGCRLGLQVLDISYNRLILLPARGLASLSQLKDLYLQGNEISMVADRALAGLKGLRVLNLTDNKVAGLPESLFQDSKEITEIYLQNNSLVSLPTRLFSGLEQLVVLDLSHNSLTSEWLVGKTSQDGGFFPKNNKNNEDNGNTNATTASVDSEMVTNAISGSTTTTSSSTDQLHPGVFEGLIRLVLLDLGHNELTHLSREPFQDLYSLQILNLEFNSIESILPDSFSAMNNLHTLILSHNKLTVIDSTALNGLFVLSLLSLDNNDIAQIHPTAFQNCSSLKDLNLNGNALERVPTALQNLTLLKTVDLGENMIEQLNPLIGLPNLYGLRLTGNRVVNVSNQVLQDLPSLRVLNLARNRIQTVERGSFDSNLHLQAVRLDANYLQDVSNLFADLPSLIWVNVSDNTLTGVLHFALFPRQLQWLDLHKNMITDLHFGTNDLQLQTLDASFNKLTRIGPQSIPDSIEMLFVNDNLINYIESDTFYNKANLSRVDLFANQLETLDIRALQLSPPHRQPHEPPQFYMGGNPFVCTCSMEWLTRINQLSALGQHPKIVDLDSIACRRTFSRSSISEVIPVLEGVVGEGTGVGGTPFLCTYTSVCLEPCHCCEYFACDCKNSCPDNCTCYHDATWSSNIVECSGHSTIPSRLPMDATTVYLDNNFIPLLTSHAFIGLKNLRSLFLNNSGIESIANSSFNGLQSVQTLHLERNNLKILNGFEFHHLTSVREIYLQNNQLTFIADTTFAGLRMLEVLRLDGNRLSTFSMWALSNNPYLSFIGIGGNTWSCNCEFLSQASIWVQSNLHKLMDASNVNCQMSTVNGRSLSLSLVYMNATKCSEITAISGAAEAAETKLPYLPLLAALMAICLLIGTVFLAVFRKFRNRMWAAAKCPLNRCFQTPLDDDREKLYDAYVAYSVQDEAYVTQVFAAELQKQNDYPYRLCLHYKDFPLNASVADTIFESVEASKRIILVLSKNFVSSEWCRFEFKSALHAALRGKRNRLIAITLGDIPTRDFDPDLRVCLRSATVLSANDKLFWAKLRCALPEPRASYTARTLKGMSRAGSGSGRSSAASVHNYTASSIGSTLPLNISDSSSNSNHLHHLNLNHQQHHPHHQASLPQCHTMTMNHHPHHAPPPTHQFFNSNTLGGGNTNGFLPNGNNTSHHHHQHHPHLNGNPITLSNGNCNGNNNPNNNSSSSNDNSANNSGTVQVPLYVPPFPPPNRPPPPFPAPRRPPPPAPLWA</sequence>
<dbReference type="InterPro" id="IPR001611">
    <property type="entry name" value="Leu-rich_rpt"/>
</dbReference>
<dbReference type="SUPFAM" id="SSF52058">
    <property type="entry name" value="L domain-like"/>
    <property type="match status" value="2"/>
</dbReference>
<feature type="region of interest" description="Disordered" evidence="11">
    <location>
        <begin position="1389"/>
        <end position="1506"/>
    </location>
</feature>
<dbReference type="EMBL" id="CAXLJM020000035">
    <property type="protein sequence ID" value="CAL8103662.1"/>
    <property type="molecule type" value="Genomic_DNA"/>
</dbReference>
<dbReference type="PROSITE" id="PS50104">
    <property type="entry name" value="TIR"/>
    <property type="match status" value="1"/>
</dbReference>
<feature type="domain" description="TIR" evidence="13">
    <location>
        <begin position="1173"/>
        <end position="1309"/>
    </location>
</feature>
<keyword evidence="6" id="KW-0677">Repeat</keyword>
<comment type="subcellular location">
    <subcellularLocation>
        <location evidence="1">Membrane</location>
        <topology evidence="1">Single-pass membrane protein</topology>
    </subcellularLocation>
</comment>
<evidence type="ECO:0000256" key="4">
    <source>
        <dbReference type="ARBA" id="ARBA00022692"/>
    </source>
</evidence>
<dbReference type="InterPro" id="IPR035897">
    <property type="entry name" value="Toll_tir_struct_dom_sf"/>
</dbReference>
<dbReference type="PROSITE" id="PS51450">
    <property type="entry name" value="LRR"/>
    <property type="match status" value="3"/>
</dbReference>
<dbReference type="PANTHER" id="PTHR24365:SF541">
    <property type="entry name" value="PROTEIN TOLL-RELATED"/>
    <property type="match status" value="1"/>
</dbReference>
<evidence type="ECO:0000256" key="2">
    <source>
        <dbReference type="ARBA" id="ARBA00009634"/>
    </source>
</evidence>
<dbReference type="InterPro" id="IPR003591">
    <property type="entry name" value="Leu-rich_rpt_typical-subtyp"/>
</dbReference>
<evidence type="ECO:0000256" key="7">
    <source>
        <dbReference type="ARBA" id="ARBA00022989"/>
    </source>
</evidence>
<dbReference type="Pfam" id="PF13855">
    <property type="entry name" value="LRR_8"/>
    <property type="match status" value="6"/>
</dbReference>
<dbReference type="SMART" id="SM00255">
    <property type="entry name" value="TIR"/>
    <property type="match status" value="1"/>
</dbReference>
<comment type="caution">
    <text evidence="14">The sequence shown here is derived from an EMBL/GenBank/DDBJ whole genome shotgun (WGS) entry which is preliminary data.</text>
</comment>
<accession>A0ABP1QJX8</accession>
<keyword evidence="15" id="KW-1185">Reference proteome</keyword>
<dbReference type="InterPro" id="IPR032675">
    <property type="entry name" value="LRR_dom_sf"/>
</dbReference>
<dbReference type="PANTHER" id="PTHR24365">
    <property type="entry name" value="TOLL-LIKE RECEPTOR"/>
    <property type="match status" value="1"/>
</dbReference>
<dbReference type="Proteomes" id="UP001642540">
    <property type="component" value="Unassembled WGS sequence"/>
</dbReference>
<evidence type="ECO:0000256" key="3">
    <source>
        <dbReference type="ARBA" id="ARBA00022614"/>
    </source>
</evidence>
<organism evidence="14 15">
    <name type="scientific">Orchesella dallaii</name>
    <dbReference type="NCBI Taxonomy" id="48710"/>
    <lineage>
        <taxon>Eukaryota</taxon>
        <taxon>Metazoa</taxon>
        <taxon>Ecdysozoa</taxon>
        <taxon>Arthropoda</taxon>
        <taxon>Hexapoda</taxon>
        <taxon>Collembola</taxon>
        <taxon>Entomobryomorpha</taxon>
        <taxon>Entomobryoidea</taxon>
        <taxon>Orchesellidae</taxon>
        <taxon>Orchesellinae</taxon>
        <taxon>Orchesella</taxon>
    </lineage>
</organism>
<dbReference type="SUPFAM" id="SSF52200">
    <property type="entry name" value="Toll/Interleukin receptor TIR domain"/>
    <property type="match status" value="1"/>
</dbReference>
<dbReference type="Gene3D" id="3.80.10.10">
    <property type="entry name" value="Ribonuclease Inhibitor"/>
    <property type="match status" value="6"/>
</dbReference>
<dbReference type="PRINTS" id="PR01537">
    <property type="entry name" value="INTRLKN1R1F"/>
</dbReference>
<reference evidence="14 15" key="1">
    <citation type="submission" date="2024-08" db="EMBL/GenBank/DDBJ databases">
        <authorList>
            <person name="Cucini C."/>
            <person name="Frati F."/>
        </authorList>
    </citation>
    <scope>NUCLEOTIDE SEQUENCE [LARGE SCALE GENOMIC DNA]</scope>
</reference>